<protein>
    <submittedName>
        <fullName evidence="2">DUF3108 domain-containing protein</fullName>
    </submittedName>
</protein>
<dbReference type="Pfam" id="PF11306">
    <property type="entry name" value="DUF3108"/>
    <property type="match status" value="1"/>
</dbReference>
<gene>
    <name evidence="2" type="ORF">V6X73_04020</name>
</gene>
<dbReference type="Proteomes" id="UP001556709">
    <property type="component" value="Unassembled WGS sequence"/>
</dbReference>
<feature type="signal peptide" evidence="1">
    <location>
        <begin position="1"/>
        <end position="24"/>
    </location>
</feature>
<keyword evidence="3" id="KW-1185">Reference proteome</keyword>
<evidence type="ECO:0000313" key="2">
    <source>
        <dbReference type="EMBL" id="MEX0468897.1"/>
    </source>
</evidence>
<sequence>MKRCSRQWLGWMVFAMAIGSGAAAAETFRPPGDFSARYAVERTGLTLGRADLSYRRLPGERYHYRLYTRAVGLARWLFPAQVREESRGRIVEDGFRPEVYRYQRTGGDDAREAELRFDWQALEVVNDIADYPWRAEITHDTIDRVISPLQLMHDLTERGEEANRLVYRIADGGRLKTYLLTIEGKETVNTPQGRFRVLRIERRDTDSDRHTILWCAPALGYLAVQVEQWEDGSRSARLVLESLEGLRREPGMRGGG</sequence>
<accession>A0ABV3TB87</accession>
<proteinExistence type="predicted"/>
<name>A0ABV3TB87_9GAMM</name>
<reference evidence="2 3" key="1">
    <citation type="submission" date="2024-02" db="EMBL/GenBank/DDBJ databases">
        <title>New especies of Spiribacter isolated from saline water.</title>
        <authorList>
            <person name="Leon M.J."/>
            <person name="De La Haba R."/>
            <person name="Sanchez-Porro C."/>
            <person name="Ventosa A."/>
        </authorList>
    </citation>
    <scope>NUCLEOTIDE SEQUENCE [LARGE SCALE GENOMIC DNA]</scope>
    <source>
        <strain evidence="3">ag22IC6-390</strain>
    </source>
</reference>
<dbReference type="InterPro" id="IPR021457">
    <property type="entry name" value="DUF3108"/>
</dbReference>
<organism evidence="2 3">
    <name type="scientific">Spiribacter pallidus</name>
    <dbReference type="NCBI Taxonomy" id="1987936"/>
    <lineage>
        <taxon>Bacteria</taxon>
        <taxon>Pseudomonadati</taxon>
        <taxon>Pseudomonadota</taxon>
        <taxon>Gammaproteobacteria</taxon>
        <taxon>Chromatiales</taxon>
        <taxon>Ectothiorhodospiraceae</taxon>
        <taxon>Spiribacter</taxon>
    </lineage>
</organism>
<dbReference type="RefSeq" id="WP_367958881.1">
    <property type="nucleotide sequence ID" value="NZ_JBAKFK010000002.1"/>
</dbReference>
<feature type="chain" id="PRO_5047419155" evidence="1">
    <location>
        <begin position="25"/>
        <end position="256"/>
    </location>
</feature>
<keyword evidence="1" id="KW-0732">Signal</keyword>
<comment type="caution">
    <text evidence="2">The sequence shown here is derived from an EMBL/GenBank/DDBJ whole genome shotgun (WGS) entry which is preliminary data.</text>
</comment>
<evidence type="ECO:0000313" key="3">
    <source>
        <dbReference type="Proteomes" id="UP001556709"/>
    </source>
</evidence>
<dbReference type="EMBL" id="JBAKFM010000002">
    <property type="protein sequence ID" value="MEX0468897.1"/>
    <property type="molecule type" value="Genomic_DNA"/>
</dbReference>
<evidence type="ECO:0000256" key="1">
    <source>
        <dbReference type="SAM" id="SignalP"/>
    </source>
</evidence>